<dbReference type="Proteomes" id="UP001283361">
    <property type="component" value="Unassembled WGS sequence"/>
</dbReference>
<evidence type="ECO:0000313" key="1">
    <source>
        <dbReference type="EMBL" id="KAK3788115.1"/>
    </source>
</evidence>
<dbReference type="EMBL" id="JAWDGP010001799">
    <property type="protein sequence ID" value="KAK3788115.1"/>
    <property type="molecule type" value="Genomic_DNA"/>
</dbReference>
<name>A0AAE1DZK3_9GAST</name>
<comment type="caution">
    <text evidence="1">The sequence shown here is derived from an EMBL/GenBank/DDBJ whole genome shotgun (WGS) entry which is preliminary data.</text>
</comment>
<sequence>MHEVMRFEMIRLKILNFHNPHGAGAAQAGAQFTTSLLNERTPSHDDRYRQPDRVTASLVTRLATSECRWVQPDPARCNTKPDQHVSIEGRKKPRIQTRTSSSVTLAPEKYQTPNGACVWGRRQGRHVTRLHQICRARLGQSDLE</sequence>
<proteinExistence type="predicted"/>
<protein>
    <submittedName>
        <fullName evidence="1">Uncharacterized protein</fullName>
    </submittedName>
</protein>
<evidence type="ECO:0000313" key="2">
    <source>
        <dbReference type="Proteomes" id="UP001283361"/>
    </source>
</evidence>
<gene>
    <name evidence="1" type="ORF">RRG08_063620</name>
</gene>
<keyword evidence="2" id="KW-1185">Reference proteome</keyword>
<accession>A0AAE1DZK3</accession>
<organism evidence="1 2">
    <name type="scientific">Elysia crispata</name>
    <name type="common">lettuce slug</name>
    <dbReference type="NCBI Taxonomy" id="231223"/>
    <lineage>
        <taxon>Eukaryota</taxon>
        <taxon>Metazoa</taxon>
        <taxon>Spiralia</taxon>
        <taxon>Lophotrochozoa</taxon>
        <taxon>Mollusca</taxon>
        <taxon>Gastropoda</taxon>
        <taxon>Heterobranchia</taxon>
        <taxon>Euthyneura</taxon>
        <taxon>Panpulmonata</taxon>
        <taxon>Sacoglossa</taxon>
        <taxon>Placobranchoidea</taxon>
        <taxon>Plakobranchidae</taxon>
        <taxon>Elysia</taxon>
    </lineage>
</organism>
<dbReference type="AlphaFoldDB" id="A0AAE1DZK3"/>
<reference evidence="1" key="1">
    <citation type="journal article" date="2023" name="G3 (Bethesda)">
        <title>A reference genome for the long-term kleptoplast-retaining sea slug Elysia crispata morphotype clarki.</title>
        <authorList>
            <person name="Eastman K.E."/>
            <person name="Pendleton A.L."/>
            <person name="Shaikh M.A."/>
            <person name="Suttiyut T."/>
            <person name="Ogas R."/>
            <person name="Tomko P."/>
            <person name="Gavelis G."/>
            <person name="Widhalm J.R."/>
            <person name="Wisecaver J.H."/>
        </authorList>
    </citation>
    <scope>NUCLEOTIDE SEQUENCE</scope>
    <source>
        <strain evidence="1">ECLA1</strain>
    </source>
</reference>